<evidence type="ECO:0000256" key="1">
    <source>
        <dbReference type="SAM" id="MobiDB-lite"/>
    </source>
</evidence>
<dbReference type="RefSeq" id="WP_181266050.1">
    <property type="nucleotide sequence ID" value="NZ_BAAAGB010000002.1"/>
</dbReference>
<evidence type="ECO:0000313" key="3">
    <source>
        <dbReference type="Proteomes" id="UP000589292"/>
    </source>
</evidence>
<proteinExistence type="predicted"/>
<dbReference type="AlphaFoldDB" id="A0A7V8RAD7"/>
<gene>
    <name evidence="2" type="ORF">FG486_00595</name>
</gene>
<feature type="compositionally biased region" description="Polar residues" evidence="1">
    <location>
        <begin position="63"/>
        <end position="73"/>
    </location>
</feature>
<evidence type="ECO:0000313" key="2">
    <source>
        <dbReference type="EMBL" id="MBA1372821.1"/>
    </source>
</evidence>
<comment type="caution">
    <text evidence="2">The sequence shown here is derived from an EMBL/GenBank/DDBJ whole genome shotgun (WGS) entry which is preliminary data.</text>
</comment>
<organism evidence="2 3">
    <name type="scientific">Sphingomonas ursincola</name>
    <dbReference type="NCBI Taxonomy" id="56361"/>
    <lineage>
        <taxon>Bacteria</taxon>
        <taxon>Pseudomonadati</taxon>
        <taxon>Pseudomonadota</taxon>
        <taxon>Alphaproteobacteria</taxon>
        <taxon>Sphingomonadales</taxon>
        <taxon>Sphingomonadaceae</taxon>
        <taxon>Sphingomonas</taxon>
    </lineage>
</organism>
<keyword evidence="3" id="KW-1185">Reference proteome</keyword>
<sequence>MARQDEMTGRNAIKAVQRHILLPLIAIVCRAATGNNGNVLQQNRPWKMDYTTNARHFSATFDQGKSEVQAQLSESRRRTAFASR</sequence>
<feature type="region of interest" description="Disordered" evidence="1">
    <location>
        <begin position="63"/>
        <end position="84"/>
    </location>
</feature>
<accession>A0A7V8RAD7</accession>
<protein>
    <submittedName>
        <fullName evidence="2">Uncharacterized protein</fullName>
    </submittedName>
</protein>
<dbReference type="EMBL" id="VDES01000001">
    <property type="protein sequence ID" value="MBA1372821.1"/>
    <property type="molecule type" value="Genomic_DNA"/>
</dbReference>
<name>A0A7V8RAD7_9SPHN</name>
<dbReference type="Proteomes" id="UP000589292">
    <property type="component" value="Unassembled WGS sequence"/>
</dbReference>
<reference evidence="2 3" key="1">
    <citation type="journal article" date="1994" name="Int. J. Syst. Bacteriol.">
        <title>Phylogenetic positions of novel aerobic, bacteriochlorophyll a-containing bacteria and description of Roseococcus thiosulfatophilus gen. nov., sp. nov., Erythromicrobium ramosum gen. nov., sp. nov., and Erythrobacter litoralis sp. nov.</title>
        <authorList>
            <person name="Yurkov V."/>
            <person name="Stackebrandt E."/>
            <person name="Holmes A."/>
            <person name="Fuerst J.A."/>
            <person name="Hugenholtz P."/>
            <person name="Golecki J."/>
            <person name="Gad'on N."/>
            <person name="Gorlenko V.M."/>
            <person name="Kompantseva E.I."/>
            <person name="Drews G."/>
        </authorList>
    </citation>
    <scope>NUCLEOTIDE SEQUENCE [LARGE SCALE GENOMIC DNA]</scope>
    <source>
        <strain evidence="2 3">KR-99</strain>
    </source>
</reference>